<accession>V2PWJ1</accession>
<dbReference type="eggNOG" id="COG1479">
    <property type="taxonomic scope" value="Bacteria"/>
</dbReference>
<reference evidence="3" key="2">
    <citation type="submission" date="2022-05" db="EMBL/GenBank/DDBJ databases">
        <authorList>
            <person name="Proctor A.L."/>
            <person name="Phillips G.J."/>
            <person name="Wannemuehler M.J."/>
        </authorList>
    </citation>
    <scope>NUCLEOTIDE SEQUENCE</scope>
    <source>
        <strain evidence="3">ASF457</strain>
    </source>
</reference>
<protein>
    <recommendedName>
        <fullName evidence="1">GmrSD restriction endonucleases C-terminal domain-containing protein</fullName>
    </recommendedName>
</protein>
<name>V2PWJ1_9BACT</name>
<dbReference type="EMBL" id="CP097562">
    <property type="protein sequence ID" value="USF24897.1"/>
    <property type="molecule type" value="Genomic_DNA"/>
</dbReference>
<reference evidence="3" key="1">
    <citation type="journal article" date="2014" name="Genome Announc.">
        <title>Draft genome sequences of the altered schaedler flora, a defined bacterial community from gnotobiotic mice.</title>
        <authorList>
            <person name="Wannemuehler M.J."/>
            <person name="Overstreet A.M."/>
            <person name="Ward D.V."/>
            <person name="Phillips G.J."/>
        </authorList>
    </citation>
    <scope>NUCLEOTIDE SEQUENCE</scope>
    <source>
        <strain evidence="3">ASF457</strain>
    </source>
</reference>
<evidence type="ECO:0000313" key="4">
    <source>
        <dbReference type="Proteomes" id="UP000017429"/>
    </source>
</evidence>
<reference evidence="3" key="3">
    <citation type="submission" date="2022-06" db="EMBL/GenBank/DDBJ databases">
        <title>Resources to Facilitate Use of the Altered Schaedler Flora (ASF) Mouse Model to Study Microbiome Function.</title>
        <authorList>
            <person name="Proctor A."/>
            <person name="Parvinroo S."/>
            <person name="Richie T."/>
            <person name="Jia X."/>
            <person name="Lee S.T.M."/>
            <person name="Karp P.D."/>
            <person name="Paley S."/>
            <person name="Kostic A.D."/>
            <person name="Pierre J.F."/>
            <person name="Wannemuehler M.J."/>
            <person name="Phillips G.J."/>
        </authorList>
    </citation>
    <scope>NUCLEOTIDE SEQUENCE</scope>
    <source>
        <strain evidence="3">ASF457</strain>
    </source>
</reference>
<dbReference type="PANTHER" id="PTHR35149">
    <property type="entry name" value="SLL5132 PROTEIN"/>
    <property type="match status" value="1"/>
</dbReference>
<dbReference type="EMBL" id="CP097562">
    <property type="protein sequence ID" value="USF24370.1"/>
    <property type="molecule type" value="Genomic_DNA"/>
</dbReference>
<dbReference type="Pfam" id="PF07510">
    <property type="entry name" value="GmrSD_C"/>
    <property type="match status" value="1"/>
</dbReference>
<gene>
    <name evidence="2" type="ORF">N508_001456</name>
    <name evidence="3" type="ORF">N508_001991</name>
</gene>
<feature type="domain" description="GmrSD restriction endonucleases C-terminal" evidence="1">
    <location>
        <begin position="182"/>
        <end position="312"/>
    </location>
</feature>
<dbReference type="KEGG" id="msch:N508_001991"/>
<dbReference type="InterPro" id="IPR011089">
    <property type="entry name" value="GmrSD_C"/>
</dbReference>
<dbReference type="KEGG" id="msch:N508_001456"/>
<proteinExistence type="predicted"/>
<evidence type="ECO:0000313" key="2">
    <source>
        <dbReference type="EMBL" id="USF24370.1"/>
    </source>
</evidence>
<dbReference type="OrthoDB" id="9798761at2"/>
<sequence>MWKDLENIYKEIFAVTYGAPMDELFTRYMYYKRAKQKISNTTVEGLRKFYEKNNYELLCSEDTFNDLEFLADFWLKIYRQDDCFSKRILQKLFVLKYSPNSMWTYLVTTYFFKYKNKNNELDEKDFCFFLDKIIAFIFGYSLIKPGISALKIPVFAELVNIINNSQIDFKRHRINKELIAQMFADYNTFTNNRPITKSMLAWWAFYQKEQKIFDSDKSFHIEHIYAKKRYDIDGDLQNKKNIELIGNKILLENYVNIRAADYRFKEKKIYYQGYTTNDGVQKEGTGIEEFQILMTKEDFNEKDIIDRTDEIRDSFINYLEKMNLIES</sequence>
<dbReference type="PANTHER" id="PTHR35149:SF2">
    <property type="entry name" value="DUF262 DOMAIN-CONTAINING PROTEIN"/>
    <property type="match status" value="1"/>
</dbReference>
<keyword evidence="4" id="KW-1185">Reference proteome</keyword>
<organism evidence="3 4">
    <name type="scientific">Mucispirillum schaedleri ASF457</name>
    <dbReference type="NCBI Taxonomy" id="1379858"/>
    <lineage>
        <taxon>Bacteria</taxon>
        <taxon>Pseudomonadati</taxon>
        <taxon>Deferribacterota</taxon>
        <taxon>Deferribacteres</taxon>
        <taxon>Deferribacterales</taxon>
        <taxon>Mucispirillaceae</taxon>
        <taxon>Mucispirillum</taxon>
    </lineage>
</organism>
<dbReference type="Proteomes" id="UP000017429">
    <property type="component" value="Chromosome"/>
</dbReference>
<dbReference type="AlphaFoldDB" id="V2PWJ1"/>
<evidence type="ECO:0000313" key="3">
    <source>
        <dbReference type="EMBL" id="USF24897.1"/>
    </source>
</evidence>
<evidence type="ECO:0000259" key="1">
    <source>
        <dbReference type="Pfam" id="PF07510"/>
    </source>
</evidence>